<evidence type="ECO:0000313" key="13">
    <source>
        <dbReference type="Proteomes" id="UP000609121"/>
    </source>
</evidence>
<evidence type="ECO:0000256" key="8">
    <source>
        <dbReference type="ARBA" id="ARBA00023136"/>
    </source>
</evidence>
<evidence type="ECO:0000256" key="2">
    <source>
        <dbReference type="ARBA" id="ARBA00022448"/>
    </source>
</evidence>
<comment type="function">
    <text evidence="9">Part of the twin-arginine translocation (Tat) system that transports large folded proteins containing a characteristic twin-arginine motif in their signal peptide across membranes. Together with TatC, TatB is part of a receptor directly interacting with Tat signal peptides. TatB may form an oligomeric binding site that transiently accommodates folded Tat precursor proteins before their translocation.</text>
</comment>
<dbReference type="NCBIfam" id="TIGR01410">
    <property type="entry name" value="tatB"/>
    <property type="match status" value="1"/>
</dbReference>
<keyword evidence="7 9" id="KW-0811">Translocation</keyword>
<dbReference type="Gene3D" id="1.20.5.3310">
    <property type="match status" value="1"/>
</dbReference>
<dbReference type="InterPro" id="IPR003369">
    <property type="entry name" value="TatA/B/E"/>
</dbReference>
<evidence type="ECO:0000256" key="5">
    <source>
        <dbReference type="ARBA" id="ARBA00022927"/>
    </source>
</evidence>
<keyword evidence="8 9" id="KW-0472">Membrane</keyword>
<dbReference type="GO" id="GO:0033281">
    <property type="term" value="C:TAT protein transport complex"/>
    <property type="evidence" value="ECO:0007669"/>
    <property type="project" value="UniProtKB-UniRule"/>
</dbReference>
<feature type="compositionally biased region" description="Low complexity" evidence="10">
    <location>
        <begin position="101"/>
        <end position="140"/>
    </location>
</feature>
<evidence type="ECO:0000256" key="7">
    <source>
        <dbReference type="ARBA" id="ARBA00023010"/>
    </source>
</evidence>
<protein>
    <recommendedName>
        <fullName evidence="9">Sec-independent protein translocase protein TatB</fullName>
    </recommendedName>
</protein>
<dbReference type="GO" id="GO:0043953">
    <property type="term" value="P:protein transport by the Tat complex"/>
    <property type="evidence" value="ECO:0007669"/>
    <property type="project" value="UniProtKB-UniRule"/>
</dbReference>
<dbReference type="Pfam" id="PF02416">
    <property type="entry name" value="TatA_B_E"/>
    <property type="match status" value="1"/>
</dbReference>
<evidence type="ECO:0000256" key="9">
    <source>
        <dbReference type="HAMAP-Rule" id="MF_00237"/>
    </source>
</evidence>
<organism evidence="12 13">
    <name type="scientific">Mangrovicoccus algicola</name>
    <dbReference type="NCBI Taxonomy" id="2771008"/>
    <lineage>
        <taxon>Bacteria</taxon>
        <taxon>Pseudomonadati</taxon>
        <taxon>Pseudomonadota</taxon>
        <taxon>Alphaproteobacteria</taxon>
        <taxon>Rhodobacterales</taxon>
        <taxon>Paracoccaceae</taxon>
        <taxon>Mangrovicoccus</taxon>
    </lineage>
</organism>
<dbReference type="GO" id="GO:0008320">
    <property type="term" value="F:protein transmembrane transporter activity"/>
    <property type="evidence" value="ECO:0007669"/>
    <property type="project" value="UniProtKB-UniRule"/>
</dbReference>
<dbReference type="Proteomes" id="UP000609121">
    <property type="component" value="Unassembled WGS sequence"/>
</dbReference>
<keyword evidence="6 9" id="KW-1133">Transmembrane helix</keyword>
<evidence type="ECO:0000256" key="11">
    <source>
        <dbReference type="SAM" id="Phobius"/>
    </source>
</evidence>
<accession>A0A8J7CZ88</accession>
<evidence type="ECO:0000256" key="4">
    <source>
        <dbReference type="ARBA" id="ARBA00022692"/>
    </source>
</evidence>
<evidence type="ECO:0000256" key="1">
    <source>
        <dbReference type="ARBA" id="ARBA00004167"/>
    </source>
</evidence>
<dbReference type="PRINTS" id="PR01506">
    <property type="entry name" value="TATBPROTEIN"/>
</dbReference>
<dbReference type="EMBL" id="JACVXA010000105">
    <property type="protein sequence ID" value="MBE3640557.1"/>
    <property type="molecule type" value="Genomic_DNA"/>
</dbReference>
<dbReference type="RefSeq" id="WP_193186928.1">
    <property type="nucleotide sequence ID" value="NZ_JACVXA010000105.1"/>
</dbReference>
<sequence>MFDIGWSELLVVGVVALIVVGPKDLPVMFRTVGRFTGKARAMAREFTSAMNAAADEAGVNDLQKDLRDIANPRATGMRKVQEAADAFEKWDPMGARDGKTKAAPAAAPDADAPAADPGAQTGDDPGAPAAAAGSQPDRTA</sequence>
<dbReference type="PANTHER" id="PTHR33162">
    <property type="entry name" value="SEC-INDEPENDENT PROTEIN TRANSLOCASE PROTEIN TATA, CHLOROPLASTIC"/>
    <property type="match status" value="1"/>
</dbReference>
<name>A0A8J7CZ88_9RHOB</name>
<feature type="transmembrane region" description="Helical" evidence="11">
    <location>
        <begin position="6"/>
        <end position="25"/>
    </location>
</feature>
<feature type="compositionally biased region" description="Basic and acidic residues" evidence="10">
    <location>
        <begin position="85"/>
        <end position="100"/>
    </location>
</feature>
<comment type="subunit">
    <text evidence="9">The Tat system comprises two distinct complexes: a TatABC complex, containing multiple copies of TatA, TatB and TatC subunits, and a separate TatA complex, containing only TatA subunits. Substrates initially bind to the TatABC complex, which probably triggers association of the separate TatA complex to form the active translocon.</text>
</comment>
<comment type="similarity">
    <text evidence="9">Belongs to the TatB family.</text>
</comment>
<keyword evidence="2 9" id="KW-0813">Transport</keyword>
<evidence type="ECO:0000256" key="3">
    <source>
        <dbReference type="ARBA" id="ARBA00022475"/>
    </source>
</evidence>
<gene>
    <name evidence="9 12" type="primary">tatB</name>
    <name evidence="12" type="ORF">ICN82_20330</name>
</gene>
<evidence type="ECO:0000313" key="12">
    <source>
        <dbReference type="EMBL" id="MBE3640557.1"/>
    </source>
</evidence>
<dbReference type="InterPro" id="IPR018448">
    <property type="entry name" value="TatB"/>
</dbReference>
<keyword evidence="3 9" id="KW-1003">Cell membrane</keyword>
<keyword evidence="4 9" id="KW-0812">Transmembrane</keyword>
<evidence type="ECO:0000256" key="10">
    <source>
        <dbReference type="SAM" id="MobiDB-lite"/>
    </source>
</evidence>
<dbReference type="AlphaFoldDB" id="A0A8J7CZ88"/>
<keyword evidence="13" id="KW-1185">Reference proteome</keyword>
<comment type="subcellular location">
    <subcellularLocation>
        <location evidence="9">Cell membrane</location>
        <topology evidence="9">Single-pass membrane protein</topology>
    </subcellularLocation>
    <subcellularLocation>
        <location evidence="1">Membrane</location>
        <topology evidence="1">Single-pass membrane protein</topology>
    </subcellularLocation>
</comment>
<feature type="region of interest" description="Disordered" evidence="10">
    <location>
        <begin position="85"/>
        <end position="140"/>
    </location>
</feature>
<proteinExistence type="inferred from homology"/>
<dbReference type="HAMAP" id="MF_00237">
    <property type="entry name" value="TatB"/>
    <property type="match status" value="1"/>
</dbReference>
<evidence type="ECO:0000256" key="6">
    <source>
        <dbReference type="ARBA" id="ARBA00022989"/>
    </source>
</evidence>
<comment type="caution">
    <text evidence="12">The sequence shown here is derived from an EMBL/GenBank/DDBJ whole genome shotgun (WGS) entry which is preliminary data.</text>
</comment>
<keyword evidence="5 9" id="KW-0653">Protein transport</keyword>
<reference evidence="12" key="1">
    <citation type="submission" date="2020-09" db="EMBL/GenBank/DDBJ databases">
        <title>A novel bacterium of genus Mangrovicoccus, isolated from South China Sea.</title>
        <authorList>
            <person name="Huang H."/>
            <person name="Mo K."/>
            <person name="Hu Y."/>
        </authorList>
    </citation>
    <scope>NUCLEOTIDE SEQUENCE</scope>
    <source>
        <strain evidence="12">HB182678</strain>
    </source>
</reference>
<dbReference type="PANTHER" id="PTHR33162:SF1">
    <property type="entry name" value="SEC-INDEPENDENT PROTEIN TRANSLOCASE PROTEIN TATA, CHLOROPLASTIC"/>
    <property type="match status" value="1"/>
</dbReference>